<dbReference type="GO" id="GO:0030170">
    <property type="term" value="F:pyridoxal phosphate binding"/>
    <property type="evidence" value="ECO:0007669"/>
    <property type="project" value="InterPro"/>
</dbReference>
<dbReference type="PANTHER" id="PTHR42885:SF1">
    <property type="entry name" value="THREONINE-PHOSPHATE DECARBOXYLASE"/>
    <property type="match status" value="1"/>
</dbReference>
<evidence type="ECO:0000256" key="5">
    <source>
        <dbReference type="ARBA" id="ARBA00022573"/>
    </source>
</evidence>
<sequence length="332" mass="35841">MLEHGGRLQRAALEYGRPLDEWLDLSTGITPFAWPPVPIPDRVWQRLPEDEDGLEQVAATYYCAPQVLAVAGSQAAIQVLPRLRGCSRVGVIAPGYQEHAHAWRQAGHQVVAASADQLLASVDAYDVLVLIHPNNPGGEHFSPQQLLDLHRQLAARGGWLVVDEAFMDPDPSSSVAAHTSEGGLIVLRSLGKFFGLAGARAGFLCAEPGLLARARELLGPWTLSGPSRYLAAAALADHGWQATARTWLAQAGRQLQVVLQAHGLESRGCSLFRWCRTDQAAALHQALARRGILVRLFAEPASLRFGLPPDAAGLQRLDQALAESLRERVDAG</sequence>
<organism evidence="11 12">
    <name type="scientific">Frateuria aurantia (strain ATCC 33424 / DSM 6220 / KCTC 2777 / LMG 1558 / NBRC 3245 / NCIMB 13370)</name>
    <name type="common">Acetobacter aurantius</name>
    <dbReference type="NCBI Taxonomy" id="767434"/>
    <lineage>
        <taxon>Bacteria</taxon>
        <taxon>Pseudomonadati</taxon>
        <taxon>Pseudomonadota</taxon>
        <taxon>Gammaproteobacteria</taxon>
        <taxon>Lysobacterales</taxon>
        <taxon>Rhodanobacteraceae</taxon>
        <taxon>Frateuria</taxon>
    </lineage>
</organism>
<evidence type="ECO:0000256" key="4">
    <source>
        <dbReference type="ARBA" id="ARBA00012285"/>
    </source>
</evidence>
<dbReference type="GO" id="GO:0009236">
    <property type="term" value="P:cobalamin biosynthetic process"/>
    <property type="evidence" value="ECO:0007669"/>
    <property type="project" value="UniProtKB-UniPathway"/>
</dbReference>
<proteinExistence type="predicted"/>
<evidence type="ECO:0000256" key="1">
    <source>
        <dbReference type="ARBA" id="ARBA00001933"/>
    </source>
</evidence>
<keyword evidence="7" id="KW-0456">Lyase</keyword>
<dbReference type="EC" id="4.1.1.81" evidence="4"/>
<dbReference type="OrthoDB" id="9799304at2"/>
<dbReference type="Pfam" id="PF00155">
    <property type="entry name" value="Aminotran_1_2"/>
    <property type="match status" value="1"/>
</dbReference>
<comment type="catalytic activity">
    <reaction evidence="9">
        <text>O-phospho-L-threonine + H(+) = (R)-1-aminopropan-2-yl phosphate + CO2</text>
        <dbReference type="Rhea" id="RHEA:11492"/>
        <dbReference type="ChEBI" id="CHEBI:15378"/>
        <dbReference type="ChEBI" id="CHEBI:16526"/>
        <dbReference type="ChEBI" id="CHEBI:58563"/>
        <dbReference type="ChEBI" id="CHEBI:58675"/>
        <dbReference type="EC" id="4.1.1.81"/>
    </reaction>
</comment>
<dbReference type="InterPro" id="IPR005860">
    <property type="entry name" value="CobD"/>
</dbReference>
<dbReference type="Gene3D" id="3.90.1150.10">
    <property type="entry name" value="Aspartate Aminotransferase, domain 1"/>
    <property type="match status" value="1"/>
</dbReference>
<evidence type="ECO:0000256" key="7">
    <source>
        <dbReference type="ARBA" id="ARBA00023239"/>
    </source>
</evidence>
<keyword evidence="6" id="KW-0663">Pyridoxal phosphate</keyword>
<comment type="cofactor">
    <cofactor evidence="1">
        <name>pyridoxal 5'-phosphate</name>
        <dbReference type="ChEBI" id="CHEBI:597326"/>
    </cofactor>
</comment>
<name>H8L519_FRAAD</name>
<dbReference type="InterPro" id="IPR015424">
    <property type="entry name" value="PyrdxlP-dep_Trfase"/>
</dbReference>
<dbReference type="STRING" id="767434.Fraau_1291"/>
<evidence type="ECO:0000313" key="12">
    <source>
        <dbReference type="Proteomes" id="UP000005234"/>
    </source>
</evidence>
<evidence type="ECO:0000256" key="9">
    <source>
        <dbReference type="ARBA" id="ARBA00048531"/>
    </source>
</evidence>
<comment type="function">
    <text evidence="2">Decarboxylates L-threonine-O-3-phosphate to yield (R)-1-amino-2-propanol O-2-phosphate, the precursor for the linkage between the nucleotide loop and the corrin ring in cobalamin.</text>
</comment>
<dbReference type="CDD" id="cd00609">
    <property type="entry name" value="AAT_like"/>
    <property type="match status" value="1"/>
</dbReference>
<keyword evidence="5" id="KW-0169">Cobalamin biosynthesis</keyword>
<dbReference type="HOGENOM" id="CLU_017584_3_4_6"/>
<dbReference type="EMBL" id="CP003350">
    <property type="protein sequence ID" value="AFC85733.1"/>
    <property type="molecule type" value="Genomic_DNA"/>
</dbReference>
<dbReference type="InterPro" id="IPR004839">
    <property type="entry name" value="Aminotransferase_I/II_large"/>
</dbReference>
<feature type="domain" description="Aminotransferase class I/classII large" evidence="10">
    <location>
        <begin position="65"/>
        <end position="307"/>
    </location>
</feature>
<evidence type="ECO:0000259" key="10">
    <source>
        <dbReference type="Pfam" id="PF00155"/>
    </source>
</evidence>
<dbReference type="PANTHER" id="PTHR42885">
    <property type="entry name" value="HISTIDINOL-PHOSPHATE AMINOTRANSFERASE-RELATED"/>
    <property type="match status" value="1"/>
</dbReference>
<evidence type="ECO:0000256" key="2">
    <source>
        <dbReference type="ARBA" id="ARBA00003444"/>
    </source>
</evidence>
<accession>H8L519</accession>
<evidence type="ECO:0000313" key="11">
    <source>
        <dbReference type="EMBL" id="AFC85733.1"/>
    </source>
</evidence>
<dbReference type="KEGG" id="fau:Fraau_1291"/>
<dbReference type="NCBIfam" id="TIGR01140">
    <property type="entry name" value="L_thr_O3P_dcar"/>
    <property type="match status" value="1"/>
</dbReference>
<dbReference type="SUPFAM" id="SSF53383">
    <property type="entry name" value="PLP-dependent transferases"/>
    <property type="match status" value="1"/>
</dbReference>
<dbReference type="PROSITE" id="PS00105">
    <property type="entry name" value="AA_TRANSFER_CLASS_1"/>
    <property type="match status" value="1"/>
</dbReference>
<dbReference type="Proteomes" id="UP000005234">
    <property type="component" value="Chromosome"/>
</dbReference>
<dbReference type="GO" id="GO:0048472">
    <property type="term" value="F:threonine-phosphate decarboxylase activity"/>
    <property type="evidence" value="ECO:0007669"/>
    <property type="project" value="UniProtKB-EC"/>
</dbReference>
<gene>
    <name evidence="11" type="ordered locus">Fraau_1291</name>
</gene>
<comment type="pathway">
    <text evidence="3">Cofactor biosynthesis; adenosylcobalamin biosynthesis.</text>
</comment>
<dbReference type="AlphaFoldDB" id="H8L519"/>
<reference evidence="11" key="1">
    <citation type="submission" date="2012-02" db="EMBL/GenBank/DDBJ databases">
        <title>The complete genome of Frateuria aurantia DSM 6220.</title>
        <authorList>
            <consortium name="US DOE Joint Genome Institute (JGI-PGF)"/>
            <person name="Lucas S."/>
            <person name="Copeland A."/>
            <person name="Lapidus A."/>
            <person name="Glavina del Rio T."/>
            <person name="Dalin E."/>
            <person name="Tice H."/>
            <person name="Bruce D."/>
            <person name="Goodwin L."/>
            <person name="Pitluck S."/>
            <person name="Peters L."/>
            <person name="Ovchinnikova G."/>
            <person name="Teshima H."/>
            <person name="Kyrpides N."/>
            <person name="Mavromatis K."/>
            <person name="Ivanova N."/>
            <person name="Brettin T."/>
            <person name="Detter J.C."/>
            <person name="Han C."/>
            <person name="Larimer F."/>
            <person name="Land M."/>
            <person name="Hauser L."/>
            <person name="Markowitz V."/>
            <person name="Cheng J.-F."/>
            <person name="Hugenholtz P."/>
            <person name="Woyke T."/>
            <person name="Wu D."/>
            <person name="Brambilla E."/>
            <person name="Klenk H.-P."/>
            <person name="Eisen J.A."/>
        </authorList>
    </citation>
    <scope>NUCLEOTIDE SEQUENCE</scope>
    <source>
        <strain evidence="11">DSM 6220</strain>
    </source>
</reference>
<dbReference type="Gene3D" id="3.40.640.10">
    <property type="entry name" value="Type I PLP-dependent aspartate aminotransferase-like (Major domain)"/>
    <property type="match status" value="1"/>
</dbReference>
<dbReference type="RefSeq" id="WP_014402739.1">
    <property type="nucleotide sequence ID" value="NC_017033.1"/>
</dbReference>
<protein>
    <recommendedName>
        <fullName evidence="4">threonine-phosphate decarboxylase</fullName>
        <ecNumber evidence="4">4.1.1.81</ecNumber>
    </recommendedName>
    <alternativeName>
        <fullName evidence="8">L-threonine-O-3-phosphate decarboxylase</fullName>
    </alternativeName>
</protein>
<evidence type="ECO:0000256" key="8">
    <source>
        <dbReference type="ARBA" id="ARBA00029996"/>
    </source>
</evidence>
<dbReference type="InterPro" id="IPR015422">
    <property type="entry name" value="PyrdxlP-dep_Trfase_small"/>
</dbReference>
<dbReference type="InterPro" id="IPR015421">
    <property type="entry name" value="PyrdxlP-dep_Trfase_major"/>
</dbReference>
<evidence type="ECO:0000256" key="6">
    <source>
        <dbReference type="ARBA" id="ARBA00022898"/>
    </source>
</evidence>
<dbReference type="InterPro" id="IPR004838">
    <property type="entry name" value="NHTrfase_class1_PyrdxlP-BS"/>
</dbReference>
<keyword evidence="12" id="KW-1185">Reference proteome</keyword>
<dbReference type="UniPathway" id="UPA00148"/>
<evidence type="ECO:0000256" key="3">
    <source>
        <dbReference type="ARBA" id="ARBA00004953"/>
    </source>
</evidence>
<dbReference type="eggNOG" id="COG0079">
    <property type="taxonomic scope" value="Bacteria"/>
</dbReference>